<feature type="transmembrane region" description="Helical" evidence="5">
    <location>
        <begin position="12"/>
        <end position="35"/>
    </location>
</feature>
<dbReference type="PANTHER" id="PTHR43701">
    <property type="entry name" value="MEMBRANE TRANSPORTER PROTEIN MJ0441-RELATED"/>
    <property type="match status" value="1"/>
</dbReference>
<evidence type="ECO:0000256" key="4">
    <source>
        <dbReference type="ARBA" id="ARBA00023136"/>
    </source>
</evidence>
<evidence type="ECO:0000256" key="3">
    <source>
        <dbReference type="ARBA" id="ARBA00022989"/>
    </source>
</evidence>
<keyword evidence="4 5" id="KW-0472">Membrane</keyword>
<evidence type="ECO:0000256" key="2">
    <source>
        <dbReference type="ARBA" id="ARBA00022692"/>
    </source>
</evidence>
<proteinExistence type="predicted"/>
<feature type="transmembrane region" description="Helical" evidence="5">
    <location>
        <begin position="72"/>
        <end position="90"/>
    </location>
</feature>
<dbReference type="GO" id="GO:0016020">
    <property type="term" value="C:membrane"/>
    <property type="evidence" value="ECO:0007669"/>
    <property type="project" value="UniProtKB-SubCell"/>
</dbReference>
<name>A0A3B1AXR9_9ZZZZ</name>
<feature type="transmembrane region" description="Helical" evidence="5">
    <location>
        <begin position="142"/>
        <end position="175"/>
    </location>
</feature>
<dbReference type="EMBL" id="UOFU01000361">
    <property type="protein sequence ID" value="VAX04058.1"/>
    <property type="molecule type" value="Genomic_DNA"/>
</dbReference>
<keyword evidence="2 5" id="KW-0812">Transmembrane</keyword>
<feature type="transmembrane region" description="Helical" evidence="5">
    <location>
        <begin position="102"/>
        <end position="121"/>
    </location>
</feature>
<keyword evidence="3 5" id="KW-1133">Transmembrane helix</keyword>
<dbReference type="AlphaFoldDB" id="A0A3B1AXR9"/>
<sequence>MDVGYIVSGFGVGLLVGITGVGGGALMTPLLIFGFGISPAVAVGTDLVFAAITKASGVWIHARQSTVDWRVVGRLASGSLPAALLTLAVLGEVDTHSAEAQGFITTLLGVALMLTAAALLWRSHLSKQPHSHDDDVERKGVVWITVAAGVVLGVLVTLTSVGAGALGAAVLFWLYPRFSAVRVVGTDIAHAVPLTAVAGFGHWQMGSVDTGLLMMLLIGSLPGIYLGSRLSKKIPERWLRPALATLLLVIGFRMVA</sequence>
<gene>
    <name evidence="6" type="ORF">MNBD_GAMMA20-2121</name>
</gene>
<accession>A0A3B1AXR9</accession>
<dbReference type="Pfam" id="PF01925">
    <property type="entry name" value="TauE"/>
    <property type="match status" value="1"/>
</dbReference>
<evidence type="ECO:0000256" key="1">
    <source>
        <dbReference type="ARBA" id="ARBA00004141"/>
    </source>
</evidence>
<dbReference type="PANTHER" id="PTHR43701:SF2">
    <property type="entry name" value="MEMBRANE TRANSPORTER PROTEIN YJNA-RELATED"/>
    <property type="match status" value="1"/>
</dbReference>
<evidence type="ECO:0000256" key="5">
    <source>
        <dbReference type="SAM" id="Phobius"/>
    </source>
</evidence>
<feature type="transmembrane region" description="Helical" evidence="5">
    <location>
        <begin position="210"/>
        <end position="226"/>
    </location>
</feature>
<dbReference type="InterPro" id="IPR002781">
    <property type="entry name" value="TM_pro_TauE-like"/>
</dbReference>
<comment type="subcellular location">
    <subcellularLocation>
        <location evidence="1">Membrane</location>
        <topology evidence="1">Multi-pass membrane protein</topology>
    </subcellularLocation>
</comment>
<organism evidence="6">
    <name type="scientific">hydrothermal vent metagenome</name>
    <dbReference type="NCBI Taxonomy" id="652676"/>
    <lineage>
        <taxon>unclassified sequences</taxon>
        <taxon>metagenomes</taxon>
        <taxon>ecological metagenomes</taxon>
    </lineage>
</organism>
<evidence type="ECO:0000313" key="6">
    <source>
        <dbReference type="EMBL" id="VAX04058.1"/>
    </source>
</evidence>
<protein>
    <submittedName>
        <fullName evidence="6">Sulfate permease</fullName>
    </submittedName>
</protein>
<dbReference type="InterPro" id="IPR051598">
    <property type="entry name" value="TSUP/Inactive_protease-like"/>
</dbReference>
<reference evidence="6" key="1">
    <citation type="submission" date="2018-06" db="EMBL/GenBank/DDBJ databases">
        <authorList>
            <person name="Zhirakovskaya E."/>
        </authorList>
    </citation>
    <scope>NUCLEOTIDE SEQUENCE</scope>
</reference>